<dbReference type="OrthoDB" id="273917at2759"/>
<protein>
    <recommendedName>
        <fullName evidence="4">PAP-associated domain-containing protein</fullName>
    </recommendedName>
</protein>
<evidence type="ECO:0000256" key="3">
    <source>
        <dbReference type="SAM" id="MobiDB-lite"/>
    </source>
</evidence>
<dbReference type="Gene3D" id="1.10.1410.10">
    <property type="match status" value="1"/>
</dbReference>
<comment type="caution">
    <text evidence="5">The sequence shown here is derived from an EMBL/GenBank/DDBJ whole genome shotgun (WGS) entry which is preliminary data.</text>
</comment>
<dbReference type="InterPro" id="IPR002058">
    <property type="entry name" value="PAP_assoc"/>
</dbReference>
<dbReference type="SUPFAM" id="SSF81301">
    <property type="entry name" value="Nucleotidyltransferase"/>
    <property type="match status" value="1"/>
</dbReference>
<organism evidence="5 6">
    <name type="scientific">Triparma retinervis</name>
    <dbReference type="NCBI Taxonomy" id="2557542"/>
    <lineage>
        <taxon>Eukaryota</taxon>
        <taxon>Sar</taxon>
        <taxon>Stramenopiles</taxon>
        <taxon>Ochrophyta</taxon>
        <taxon>Bolidophyceae</taxon>
        <taxon>Parmales</taxon>
        <taxon>Triparmaceae</taxon>
        <taxon>Triparma</taxon>
    </lineage>
</organism>
<dbReference type="SUPFAM" id="SSF81631">
    <property type="entry name" value="PAP/OAS1 substrate-binding domain"/>
    <property type="match status" value="1"/>
</dbReference>
<keyword evidence="2" id="KW-0460">Magnesium</keyword>
<dbReference type="GO" id="GO:1990817">
    <property type="term" value="F:poly(A) RNA polymerase activity"/>
    <property type="evidence" value="ECO:0007669"/>
    <property type="project" value="InterPro"/>
</dbReference>
<sequence>VIEHTRIPIVKCTHGPTKISVDISFDLPTGPKAAKLMRFYLRKFPPLRPLTMVLKQFMACRNLNQPYHGGIGSFALQLMIASMLQNRYIEDENSGRPHVGNLGCMLMDFFELYGINFNYVTTGISLEGDGGYFQKANHVLYDEWYQSNRLFQMSIENPIEPGMDVGKGSFRIGLCRRSFEISYKLLLSNIINPVNPPMSILATVLPPEAWMKKRIQHYGKNEEVMKDWAWEGGVEEVGWTPPRKDEEVAAKKKKKKRQVDSEEEEEGELNEQQQPSKRQKIVVDDEVLAPTPTPPTTSQVKVAQVTVEMKGRSFFVFMCNNKTRQECFDRRTFDGPFMAKGDADFAIIEEAWGGNFKHQIRICNVLGGEANRKDNDSSNHELDYITVDKKDFEKNVLGKKQNKTPTTLTMDQGTKFLKRCQAKGWGKDVKIE</sequence>
<name>A0A9W7A7H2_9STRA</name>
<feature type="non-terminal residue" evidence="5">
    <location>
        <position position="432"/>
    </location>
</feature>
<evidence type="ECO:0000256" key="2">
    <source>
        <dbReference type="ARBA" id="ARBA00022842"/>
    </source>
</evidence>
<dbReference type="GO" id="GO:0003729">
    <property type="term" value="F:mRNA binding"/>
    <property type="evidence" value="ECO:0007669"/>
    <property type="project" value="TreeGrafter"/>
</dbReference>
<evidence type="ECO:0000259" key="4">
    <source>
        <dbReference type="Pfam" id="PF03828"/>
    </source>
</evidence>
<feature type="domain" description="PAP-associated" evidence="4">
    <location>
        <begin position="101"/>
        <end position="161"/>
    </location>
</feature>
<accession>A0A9W7A7H2</accession>
<keyword evidence="1" id="KW-0479">Metal-binding</keyword>
<evidence type="ECO:0000313" key="6">
    <source>
        <dbReference type="Proteomes" id="UP001165082"/>
    </source>
</evidence>
<evidence type="ECO:0000313" key="5">
    <source>
        <dbReference type="EMBL" id="GMH63309.1"/>
    </source>
</evidence>
<dbReference type="PANTHER" id="PTHR23092">
    <property type="entry name" value="POLY(A) RNA POLYMERASE"/>
    <property type="match status" value="1"/>
</dbReference>
<dbReference type="GO" id="GO:0031499">
    <property type="term" value="C:TRAMP complex"/>
    <property type="evidence" value="ECO:0007669"/>
    <property type="project" value="TreeGrafter"/>
</dbReference>
<dbReference type="GO" id="GO:0043634">
    <property type="term" value="P:polyadenylation-dependent ncRNA catabolic process"/>
    <property type="evidence" value="ECO:0007669"/>
    <property type="project" value="TreeGrafter"/>
</dbReference>
<reference evidence="5" key="1">
    <citation type="submission" date="2022-07" db="EMBL/GenBank/DDBJ databases">
        <title>Genome analysis of Parmales, a sister group of diatoms, reveals the evolutionary specialization of diatoms from phago-mixotrophs to photoautotrophs.</title>
        <authorList>
            <person name="Ban H."/>
            <person name="Sato S."/>
            <person name="Yoshikawa S."/>
            <person name="Kazumasa Y."/>
            <person name="Nakamura Y."/>
            <person name="Ichinomiya M."/>
            <person name="Saitoh K."/>
            <person name="Sato N."/>
            <person name="Blanc-Mathieu R."/>
            <person name="Endo H."/>
            <person name="Kuwata A."/>
            <person name="Ogata H."/>
        </authorList>
    </citation>
    <scope>NUCLEOTIDE SEQUENCE</scope>
</reference>
<dbReference type="GO" id="GO:0031123">
    <property type="term" value="P:RNA 3'-end processing"/>
    <property type="evidence" value="ECO:0007669"/>
    <property type="project" value="TreeGrafter"/>
</dbReference>
<dbReference type="InterPro" id="IPR045862">
    <property type="entry name" value="Trf4-like"/>
</dbReference>
<keyword evidence="6" id="KW-1185">Reference proteome</keyword>
<dbReference type="Pfam" id="PF03828">
    <property type="entry name" value="PAP_assoc"/>
    <property type="match status" value="1"/>
</dbReference>
<evidence type="ECO:0000256" key="1">
    <source>
        <dbReference type="ARBA" id="ARBA00022723"/>
    </source>
</evidence>
<dbReference type="InterPro" id="IPR043519">
    <property type="entry name" value="NT_sf"/>
</dbReference>
<gene>
    <name evidence="5" type="ORF">TrRE_jg6162</name>
</gene>
<proteinExistence type="predicted"/>
<dbReference type="EMBL" id="BRXZ01002491">
    <property type="protein sequence ID" value="GMH63309.1"/>
    <property type="molecule type" value="Genomic_DNA"/>
</dbReference>
<dbReference type="GO" id="GO:0005730">
    <property type="term" value="C:nucleolus"/>
    <property type="evidence" value="ECO:0007669"/>
    <property type="project" value="TreeGrafter"/>
</dbReference>
<dbReference type="AlphaFoldDB" id="A0A9W7A7H2"/>
<dbReference type="Proteomes" id="UP001165082">
    <property type="component" value="Unassembled WGS sequence"/>
</dbReference>
<dbReference type="PANTHER" id="PTHR23092:SF15">
    <property type="entry name" value="INACTIVE NON-CANONICAL POLY(A) RNA POLYMERASE PROTEIN TRF4-2-RELATED"/>
    <property type="match status" value="1"/>
</dbReference>
<dbReference type="GO" id="GO:0046872">
    <property type="term" value="F:metal ion binding"/>
    <property type="evidence" value="ECO:0007669"/>
    <property type="project" value="UniProtKB-KW"/>
</dbReference>
<dbReference type="Gene3D" id="3.30.460.10">
    <property type="entry name" value="Beta Polymerase, domain 2"/>
    <property type="match status" value="1"/>
</dbReference>
<feature type="region of interest" description="Disordered" evidence="3">
    <location>
        <begin position="239"/>
        <end position="281"/>
    </location>
</feature>